<sequence length="226" mass="25154">MGLTYSNDFILLNEDTLSGFGLDEIHPMHQIACHDCDLVQKLPPMPKEGAIVCLRCGSVLIRTRHNSIDRTLAWTIAGMVLYSVAVSFPFLAMKSGSIIRETALLSGVQQLFGQGEIVLATIVLLTCVTIPLLQMLLLLYIFLPLKYNFRVYSALPVFRVFQHFKPWSMMEIYMLGILVAIVKLGKMATIVPGLAVIAFALLVIVLACAISSIDDHLVWDCLEEKR</sequence>
<keyword evidence="1" id="KW-0472">Membrane</keyword>
<reference evidence="2" key="1">
    <citation type="submission" date="2016-12" db="EMBL/GenBank/DDBJ databases">
        <authorList>
            <person name="Song W.-J."/>
            <person name="Kurnit D.M."/>
        </authorList>
    </citation>
    <scope>NUCLEOTIDE SEQUENCE [LARGE SCALE GENOMIC DNA]</scope>
    <source>
        <strain evidence="2">DSM 18488</strain>
    </source>
</reference>
<dbReference type="OrthoDB" id="9800207at2"/>
<dbReference type="STRING" id="1121416.SAMN02745220_01730"/>
<organism evidence="2 3">
    <name type="scientific">Desulfopila aestuarii DSM 18488</name>
    <dbReference type="NCBI Taxonomy" id="1121416"/>
    <lineage>
        <taxon>Bacteria</taxon>
        <taxon>Pseudomonadati</taxon>
        <taxon>Thermodesulfobacteriota</taxon>
        <taxon>Desulfobulbia</taxon>
        <taxon>Desulfobulbales</taxon>
        <taxon>Desulfocapsaceae</taxon>
        <taxon>Desulfopila</taxon>
    </lineage>
</organism>
<protein>
    <submittedName>
        <fullName evidence="2">Paraquat-inducible protein A</fullName>
    </submittedName>
</protein>
<feature type="transmembrane region" description="Helical" evidence="1">
    <location>
        <begin position="190"/>
        <end position="210"/>
    </location>
</feature>
<proteinExistence type="predicted"/>
<dbReference type="AlphaFoldDB" id="A0A1M7Y428"/>
<name>A0A1M7Y428_9BACT</name>
<evidence type="ECO:0000313" key="3">
    <source>
        <dbReference type="Proteomes" id="UP000184603"/>
    </source>
</evidence>
<evidence type="ECO:0000256" key="1">
    <source>
        <dbReference type="SAM" id="Phobius"/>
    </source>
</evidence>
<gene>
    <name evidence="2" type="ORF">SAMN02745220_01730</name>
</gene>
<keyword evidence="1" id="KW-1133">Transmembrane helix</keyword>
<dbReference type="Proteomes" id="UP000184603">
    <property type="component" value="Unassembled WGS sequence"/>
</dbReference>
<dbReference type="RefSeq" id="WP_084553752.1">
    <property type="nucleotide sequence ID" value="NZ_FRFE01000006.1"/>
</dbReference>
<dbReference type="Pfam" id="PF04403">
    <property type="entry name" value="PqiA"/>
    <property type="match status" value="1"/>
</dbReference>
<keyword evidence="1" id="KW-0812">Transmembrane</keyword>
<accession>A0A1M7Y428</accession>
<feature type="transmembrane region" description="Helical" evidence="1">
    <location>
        <begin position="72"/>
        <end position="92"/>
    </location>
</feature>
<dbReference type="EMBL" id="FRFE01000006">
    <property type="protein sequence ID" value="SHO47010.1"/>
    <property type="molecule type" value="Genomic_DNA"/>
</dbReference>
<evidence type="ECO:0000313" key="2">
    <source>
        <dbReference type="EMBL" id="SHO47010.1"/>
    </source>
</evidence>
<dbReference type="InterPro" id="IPR007498">
    <property type="entry name" value="PqiA-like"/>
</dbReference>
<keyword evidence="3" id="KW-1185">Reference proteome</keyword>
<feature type="transmembrane region" description="Helical" evidence="1">
    <location>
        <begin position="117"/>
        <end position="143"/>
    </location>
</feature>